<name>A0A4S2MRX7_9PEZI</name>
<accession>A0A4S2MRX7</accession>
<feature type="region of interest" description="Disordered" evidence="1">
    <location>
        <begin position="1"/>
        <end position="34"/>
    </location>
</feature>
<dbReference type="InParanoid" id="A0A4S2MRX7"/>
<gene>
    <name evidence="2" type="ORF">EX30DRAFT_122277</name>
</gene>
<feature type="region of interest" description="Disordered" evidence="1">
    <location>
        <begin position="63"/>
        <end position="93"/>
    </location>
</feature>
<dbReference type="EMBL" id="ML220135">
    <property type="protein sequence ID" value="TGZ79049.1"/>
    <property type="molecule type" value="Genomic_DNA"/>
</dbReference>
<reference evidence="2 3" key="1">
    <citation type="submission" date="2019-04" db="EMBL/GenBank/DDBJ databases">
        <title>Comparative genomics and transcriptomics to analyze fruiting body development in filamentous ascomycetes.</title>
        <authorList>
            <consortium name="DOE Joint Genome Institute"/>
            <person name="Lutkenhaus R."/>
            <person name="Traeger S."/>
            <person name="Breuer J."/>
            <person name="Kuo A."/>
            <person name="Lipzen A."/>
            <person name="Pangilinan J."/>
            <person name="Dilworth D."/>
            <person name="Sandor L."/>
            <person name="Poggeler S."/>
            <person name="Barry K."/>
            <person name="Grigoriev I.V."/>
            <person name="Nowrousian M."/>
        </authorList>
    </citation>
    <scope>NUCLEOTIDE SEQUENCE [LARGE SCALE GENOMIC DNA]</scope>
    <source>
        <strain evidence="2 3">CBS 389.68</strain>
    </source>
</reference>
<proteinExistence type="predicted"/>
<organism evidence="2 3">
    <name type="scientific">Ascodesmis nigricans</name>
    <dbReference type="NCBI Taxonomy" id="341454"/>
    <lineage>
        <taxon>Eukaryota</taxon>
        <taxon>Fungi</taxon>
        <taxon>Dikarya</taxon>
        <taxon>Ascomycota</taxon>
        <taxon>Pezizomycotina</taxon>
        <taxon>Pezizomycetes</taxon>
        <taxon>Pezizales</taxon>
        <taxon>Ascodesmidaceae</taxon>
        <taxon>Ascodesmis</taxon>
    </lineage>
</organism>
<evidence type="ECO:0000313" key="3">
    <source>
        <dbReference type="Proteomes" id="UP000298138"/>
    </source>
</evidence>
<sequence length="93" mass="9967">MQGSVTDPTHIRTTRPDNSPGQPGWSGAPPHHSVRGWTFDIADVADVVEADCTAYVPARTHISGRSCSTDSGLRAGEERRVRDRGVGNLTPNT</sequence>
<evidence type="ECO:0000313" key="2">
    <source>
        <dbReference type="EMBL" id="TGZ79049.1"/>
    </source>
</evidence>
<dbReference type="AlphaFoldDB" id="A0A4S2MRX7"/>
<protein>
    <submittedName>
        <fullName evidence="2">Uncharacterized protein</fullName>
    </submittedName>
</protein>
<dbReference type="Proteomes" id="UP000298138">
    <property type="component" value="Unassembled WGS sequence"/>
</dbReference>
<feature type="compositionally biased region" description="Basic and acidic residues" evidence="1">
    <location>
        <begin position="75"/>
        <end position="85"/>
    </location>
</feature>
<keyword evidence="3" id="KW-1185">Reference proteome</keyword>
<evidence type="ECO:0000256" key="1">
    <source>
        <dbReference type="SAM" id="MobiDB-lite"/>
    </source>
</evidence>